<dbReference type="WBParaSite" id="sdigi.contig143.g5176.t1">
    <property type="protein sequence ID" value="sdigi.contig143.g5176.t1"/>
    <property type="gene ID" value="sdigi.contig143.g5176"/>
</dbReference>
<dbReference type="Proteomes" id="UP000887581">
    <property type="component" value="Unplaced"/>
</dbReference>
<organism evidence="1 2">
    <name type="scientific">Setaria digitata</name>
    <dbReference type="NCBI Taxonomy" id="48799"/>
    <lineage>
        <taxon>Eukaryota</taxon>
        <taxon>Metazoa</taxon>
        <taxon>Ecdysozoa</taxon>
        <taxon>Nematoda</taxon>
        <taxon>Chromadorea</taxon>
        <taxon>Rhabditida</taxon>
        <taxon>Spirurina</taxon>
        <taxon>Spiruromorpha</taxon>
        <taxon>Filarioidea</taxon>
        <taxon>Setariidae</taxon>
        <taxon>Setaria</taxon>
    </lineage>
</organism>
<protein>
    <submittedName>
        <fullName evidence="2">Uncharacterized protein</fullName>
    </submittedName>
</protein>
<keyword evidence="1" id="KW-1185">Reference proteome</keyword>
<reference evidence="2" key="1">
    <citation type="submission" date="2022-11" db="UniProtKB">
        <authorList>
            <consortium name="WormBaseParasite"/>
        </authorList>
    </citation>
    <scope>IDENTIFICATION</scope>
</reference>
<dbReference type="AlphaFoldDB" id="A0A915PK86"/>
<accession>A0A915PK86</accession>
<sequence length="142" mass="15708">MNYLIPEVIPTTIEAQVFGRSPQKEIIVPPSSSNMEGVSETVCILPEETSCYYDALIARRKMHEIVCLTDNFEVYKEGFTTSEMVCQVSQNGTTDRIPIITRTATYLLPQPPAVSNLQGLFERIKENKDSSAAISSANDDGT</sequence>
<evidence type="ECO:0000313" key="2">
    <source>
        <dbReference type="WBParaSite" id="sdigi.contig143.g5176.t1"/>
    </source>
</evidence>
<name>A0A915PK86_9BILA</name>
<evidence type="ECO:0000313" key="1">
    <source>
        <dbReference type="Proteomes" id="UP000887581"/>
    </source>
</evidence>
<proteinExistence type="predicted"/>